<evidence type="ECO:0000256" key="1">
    <source>
        <dbReference type="SAM" id="Phobius"/>
    </source>
</evidence>
<comment type="caution">
    <text evidence="2">The sequence shown here is derived from an EMBL/GenBank/DDBJ whole genome shotgun (WGS) entry which is preliminary data.</text>
</comment>
<keyword evidence="1" id="KW-0472">Membrane</keyword>
<sequence length="476" mass="53484">MKVQIPNKQGNPICDLNITSPITLSLGSQNYSITVNNDTLQNVENGQGVLSFQLNLTPITSNISIYYSDGNNTEISNISVQLETTRTTYYFVNTSSLRVEKVEKSIRFEHERMQFQSVTNKSDIFALGYLSAVCKYPQINGISTPVQATTIQPTASKSSVTGEIEASSAVVTNIATTQSVSTVTHTTHPPIPSTPVVSTKAVTSEAIMLTTPAVNAEVRKSVSSRRVAGYQEYFLYINKVLVHDAEYDPVCDLKTTFTINFFFRRQYTINVTENMLHNLLDDDGQFSFEFNWNNSLIIELQIHYSNDGDKISVDHTLIDIRDSSDENSKYGGTSNTLRPYKDKTSIIVREQNLKYPSLSGGVDELSFENIDAECTFSVGKAANHAKKSWNELSKSSSPSLDDKLKLLAVEEYILSTQAMNTQLDQSISTSNFIRRFLIICFIFLLFTFLFKKLRKFSKLKELLFCVKGQEIQIYRV</sequence>
<organism evidence="2 3">
    <name type="scientific">Thelohanellus kitauei</name>
    <name type="common">Myxosporean</name>
    <dbReference type="NCBI Taxonomy" id="669202"/>
    <lineage>
        <taxon>Eukaryota</taxon>
        <taxon>Metazoa</taxon>
        <taxon>Cnidaria</taxon>
        <taxon>Myxozoa</taxon>
        <taxon>Myxosporea</taxon>
        <taxon>Bivalvulida</taxon>
        <taxon>Platysporina</taxon>
        <taxon>Myxobolidae</taxon>
        <taxon>Thelohanellus</taxon>
    </lineage>
</organism>
<gene>
    <name evidence="2" type="ORF">RF11_07718</name>
</gene>
<accession>A0A0C2MSU9</accession>
<dbReference type="Proteomes" id="UP000031668">
    <property type="component" value="Unassembled WGS sequence"/>
</dbReference>
<reference evidence="2 3" key="1">
    <citation type="journal article" date="2014" name="Genome Biol. Evol.">
        <title>The genome of the myxosporean Thelohanellus kitauei shows adaptations to nutrient acquisition within its fish host.</title>
        <authorList>
            <person name="Yang Y."/>
            <person name="Xiong J."/>
            <person name="Zhou Z."/>
            <person name="Huo F."/>
            <person name="Miao W."/>
            <person name="Ran C."/>
            <person name="Liu Y."/>
            <person name="Zhang J."/>
            <person name="Feng J."/>
            <person name="Wang M."/>
            <person name="Wang M."/>
            <person name="Wang L."/>
            <person name="Yao B."/>
        </authorList>
    </citation>
    <scope>NUCLEOTIDE SEQUENCE [LARGE SCALE GENOMIC DNA]</scope>
    <source>
        <strain evidence="2">Wuqing</strain>
    </source>
</reference>
<evidence type="ECO:0000313" key="3">
    <source>
        <dbReference type="Proteomes" id="UP000031668"/>
    </source>
</evidence>
<name>A0A0C2MSU9_THEKT</name>
<keyword evidence="1" id="KW-1133">Transmembrane helix</keyword>
<evidence type="ECO:0000313" key="2">
    <source>
        <dbReference type="EMBL" id="KII67295.1"/>
    </source>
</evidence>
<dbReference type="EMBL" id="JWZT01003251">
    <property type="protein sequence ID" value="KII67295.1"/>
    <property type="molecule type" value="Genomic_DNA"/>
</dbReference>
<feature type="transmembrane region" description="Helical" evidence="1">
    <location>
        <begin position="432"/>
        <end position="450"/>
    </location>
</feature>
<proteinExistence type="predicted"/>
<keyword evidence="3" id="KW-1185">Reference proteome</keyword>
<protein>
    <submittedName>
        <fullName evidence="2">Uncharacterized protein</fullName>
    </submittedName>
</protein>
<dbReference type="AlphaFoldDB" id="A0A0C2MSU9"/>
<keyword evidence="1" id="KW-0812">Transmembrane</keyword>